<keyword evidence="10" id="KW-1185">Reference proteome</keyword>
<dbReference type="Gene3D" id="3.40.50.620">
    <property type="entry name" value="HUPs"/>
    <property type="match status" value="1"/>
</dbReference>
<dbReference type="GO" id="GO:0006424">
    <property type="term" value="P:glutamyl-tRNA aminoacylation"/>
    <property type="evidence" value="ECO:0007669"/>
    <property type="project" value="TreeGrafter"/>
</dbReference>
<dbReference type="EC" id="6.1.1.-" evidence="9"/>
<dbReference type="InterPro" id="IPR020058">
    <property type="entry name" value="Glu/Gln-tRNA-synth_Ib_cat-dom"/>
</dbReference>
<evidence type="ECO:0000256" key="1">
    <source>
        <dbReference type="ARBA" id="ARBA00022598"/>
    </source>
</evidence>
<keyword evidence="1 7" id="KW-0436">Ligase</keyword>
<evidence type="ECO:0000256" key="4">
    <source>
        <dbReference type="ARBA" id="ARBA00022833"/>
    </source>
</evidence>
<dbReference type="InterPro" id="IPR014729">
    <property type="entry name" value="Rossmann-like_a/b/a_fold"/>
</dbReference>
<reference evidence="9 10" key="1">
    <citation type="submission" date="2007-10" db="EMBL/GenBank/DDBJ databases">
        <authorList>
            <person name="Wagner-Dobler I."/>
            <person name="Ferriera S."/>
            <person name="Johnson J."/>
            <person name="Kravitz S."/>
            <person name="Beeson K."/>
            <person name="Sutton G."/>
            <person name="Rogers Y.-H."/>
            <person name="Friedman R."/>
            <person name="Frazier M."/>
            <person name="Venter J.C."/>
        </authorList>
    </citation>
    <scope>NUCLEOTIDE SEQUENCE [LARGE SCALE GENOMIC DNA]</scope>
    <source>
        <strain evidence="9 10">DFL-43</strain>
    </source>
</reference>
<dbReference type="eggNOG" id="COG0008">
    <property type="taxonomic scope" value="Bacteria"/>
</dbReference>
<feature type="domain" description="Glutamyl/glutaminyl-tRNA synthetase class Ib catalytic" evidence="8">
    <location>
        <begin position="17"/>
        <end position="292"/>
    </location>
</feature>
<name>A9D7V1_HOEPD</name>
<sequence length="312" mass="34424">MQVADTTAKPNPDITIVRFAPSPNGLLHLGHARSALLNWRFAKRSGARFLLRIEDIDTTRARPEFEQAIFEDLSWLGLDWPEPVRRQSDHFDDYRAALVELRKLGLLYPAFMSRAEVTSHVRVYEQNGRVWPRDPDGAPHYPAVDQGLAEAERNRRIDAGDPHSWRLDMQAALDGLTSQEGETVSLTWQEDGQGPDGETGKVVADPGVWGDVVLARRDVPASYHLAVTVDDALQAITTVIRGQDLFASTSVHRLLQSLLGLPAPIYRHHSLVRDGSGRKLSKSHGDIALAELRAKGLSPADVSAMAGLDALE</sequence>
<dbReference type="PANTHER" id="PTHR43311">
    <property type="entry name" value="GLUTAMATE--TRNA LIGASE"/>
    <property type="match status" value="1"/>
</dbReference>
<comment type="similarity">
    <text evidence="7">Belongs to the class-I aminoacyl-tRNA synthetase family.</text>
</comment>
<dbReference type="GO" id="GO:0005524">
    <property type="term" value="F:ATP binding"/>
    <property type="evidence" value="ECO:0007669"/>
    <property type="project" value="UniProtKB-KW"/>
</dbReference>
<dbReference type="PRINTS" id="PR00987">
    <property type="entry name" value="TRNASYNTHGLU"/>
</dbReference>
<organism evidence="9 10">
    <name type="scientific">Hoeflea phototrophica (strain DSM 17068 / NCIMB 14078 / DFL-43)</name>
    <dbReference type="NCBI Taxonomy" id="411684"/>
    <lineage>
        <taxon>Bacteria</taxon>
        <taxon>Pseudomonadati</taxon>
        <taxon>Pseudomonadota</taxon>
        <taxon>Alphaproteobacteria</taxon>
        <taxon>Hyphomicrobiales</taxon>
        <taxon>Rhizobiaceae</taxon>
        <taxon>Hoeflea</taxon>
    </lineage>
</organism>
<evidence type="ECO:0000256" key="7">
    <source>
        <dbReference type="RuleBase" id="RU363037"/>
    </source>
</evidence>
<keyword evidence="4" id="KW-0862">Zinc</keyword>
<dbReference type="PANTHER" id="PTHR43311:SF1">
    <property type="entry name" value="GLUTAMYL-Q TRNA(ASP) SYNTHETASE"/>
    <property type="match status" value="1"/>
</dbReference>
<dbReference type="RefSeq" id="WP_007199106.1">
    <property type="nucleotide sequence ID" value="NZ_CM002917.1"/>
</dbReference>
<keyword evidence="7" id="KW-0648">Protein biosynthesis</keyword>
<dbReference type="InterPro" id="IPR000924">
    <property type="entry name" value="Glu/Gln-tRNA-synth"/>
</dbReference>
<evidence type="ECO:0000256" key="5">
    <source>
        <dbReference type="ARBA" id="ARBA00022840"/>
    </source>
</evidence>
<evidence type="ECO:0000313" key="9">
    <source>
        <dbReference type="EMBL" id="EDQ33149.1"/>
    </source>
</evidence>
<comment type="caution">
    <text evidence="9">The sequence shown here is derived from an EMBL/GenBank/DDBJ whole genome shotgun (WGS) entry which is preliminary data.</text>
</comment>
<dbReference type="GO" id="GO:0005829">
    <property type="term" value="C:cytosol"/>
    <property type="evidence" value="ECO:0007669"/>
    <property type="project" value="TreeGrafter"/>
</dbReference>
<dbReference type="Pfam" id="PF00749">
    <property type="entry name" value="tRNA-synt_1c"/>
    <property type="match status" value="1"/>
</dbReference>
<proteinExistence type="inferred from homology"/>
<dbReference type="AlphaFoldDB" id="A9D7V1"/>
<dbReference type="InterPro" id="IPR001412">
    <property type="entry name" value="aa-tRNA-synth_I_CS"/>
</dbReference>
<evidence type="ECO:0000256" key="6">
    <source>
        <dbReference type="ARBA" id="ARBA00023146"/>
    </source>
</evidence>
<dbReference type="EMBL" id="ABIA03000004">
    <property type="protein sequence ID" value="EDQ33149.1"/>
    <property type="molecule type" value="Genomic_DNA"/>
</dbReference>
<keyword evidence="3 7" id="KW-0547">Nucleotide-binding</keyword>
<protein>
    <submittedName>
        <fullName evidence="9">Glutamyl-and glutaminyl-tRNA synthetase</fullName>
        <ecNumber evidence="9">6.1.1.-</ecNumber>
    </submittedName>
</protein>
<dbReference type="NCBIfam" id="NF004315">
    <property type="entry name" value="PRK05710.1-4"/>
    <property type="match status" value="1"/>
</dbReference>
<accession>A9D7V1</accession>
<dbReference type="STRING" id="411684.HPDFL43_16776"/>
<gene>
    <name evidence="9" type="ORF">HPDFL43_16776</name>
</gene>
<evidence type="ECO:0000256" key="2">
    <source>
        <dbReference type="ARBA" id="ARBA00022723"/>
    </source>
</evidence>
<dbReference type="PROSITE" id="PS00178">
    <property type="entry name" value="AA_TRNA_LIGASE_I"/>
    <property type="match status" value="1"/>
</dbReference>
<keyword evidence="6 7" id="KW-0030">Aminoacyl-tRNA synthetase</keyword>
<keyword evidence="5 7" id="KW-0067">ATP-binding</keyword>
<evidence type="ECO:0000259" key="8">
    <source>
        <dbReference type="Pfam" id="PF00749"/>
    </source>
</evidence>
<dbReference type="GO" id="GO:0004818">
    <property type="term" value="F:glutamate-tRNA ligase activity"/>
    <property type="evidence" value="ECO:0007669"/>
    <property type="project" value="TreeGrafter"/>
</dbReference>
<dbReference type="InterPro" id="IPR049940">
    <property type="entry name" value="GluQ/Sye"/>
</dbReference>
<dbReference type="SUPFAM" id="SSF52374">
    <property type="entry name" value="Nucleotidylyl transferase"/>
    <property type="match status" value="1"/>
</dbReference>
<dbReference type="OrthoDB" id="9807503at2"/>
<reference evidence="9 10" key="2">
    <citation type="submission" date="2012-06" db="EMBL/GenBank/DDBJ databases">
        <authorList>
            <person name="Fiebig A."/>
        </authorList>
    </citation>
    <scope>NUCLEOTIDE SEQUENCE [LARGE SCALE GENOMIC DNA]</scope>
    <source>
        <strain evidence="9 10">DFL-43</strain>
    </source>
</reference>
<evidence type="ECO:0000313" key="10">
    <source>
        <dbReference type="Proteomes" id="UP000004291"/>
    </source>
</evidence>
<evidence type="ECO:0000256" key="3">
    <source>
        <dbReference type="ARBA" id="ARBA00022741"/>
    </source>
</evidence>
<keyword evidence="2" id="KW-0479">Metal-binding</keyword>
<dbReference type="Proteomes" id="UP000004291">
    <property type="component" value="Chromosome"/>
</dbReference>
<dbReference type="HOGENOM" id="CLU_015768_0_0_5"/>